<evidence type="ECO:0000256" key="1">
    <source>
        <dbReference type="SAM" id="MobiDB-lite"/>
    </source>
</evidence>
<sequence>MVVKTATRHRRHRKIIVVLLSGGRSVTHLGNDQDRDTASGGMSDLEGGRFFFNAVREGDSILFASDDENECHLWVMAMYRATGQSHKPTPPITPAGKNSTISKIQGDADRARKHGMEEFISADPCKFDHASLFKMLQTLTLDYRLSDPYCSLCAVSLSSSEDDDDDDQDQMSFVETDSEDIENYEDPQCFVWGKWFSKDKHETSSDNLLELEEVKENDILGMSNNYNIVDLELDPASENKIIVEWDRSDPAQWPDVLMKDIVTPVPPEEVRGMIKKCLETAALVNYTRLSAEAKIEGFIDRITINHVAFNDILDYLFRVIKKWANKSVNGDSGAKFQVLLAAPKMSFGNLRYPISLYTRETSAPRNQGSAIRRSRNDLSGEVIIAPGKKLEDLIHLAELCVDLLQQNEEHYAETSVTNHISAFQEQNRMVAESYETVASRTPQYITALDSDETNWMELFLENRVAGKVIDNKVADTRGQSGRQPTARHLETTWTKGLTRAGSCDRQPTGRQNENNYLEGWVGQVADTTWTNC</sequence>
<accession>A0A7R9E6Q5</accession>
<dbReference type="AlphaFoldDB" id="A0A7R9E6Q5"/>
<dbReference type="InterPro" id="IPR010439">
    <property type="entry name" value="MUN_dom"/>
</dbReference>
<dbReference type="PANTHER" id="PTHR12166:SF8">
    <property type="entry name" value="CALCIUM-DEPENDENT SECRETION ACTIVATOR"/>
    <property type="match status" value="1"/>
</dbReference>
<dbReference type="EMBL" id="OB793719">
    <property type="protein sequence ID" value="CAD7428360.1"/>
    <property type="molecule type" value="Genomic_DNA"/>
</dbReference>
<dbReference type="GO" id="GO:0098793">
    <property type="term" value="C:presynapse"/>
    <property type="evidence" value="ECO:0007669"/>
    <property type="project" value="GOC"/>
</dbReference>
<dbReference type="PANTHER" id="PTHR12166">
    <property type="entry name" value="CALCIUM-DEPENDENT SECRETION ACTIVATOR"/>
    <property type="match status" value="1"/>
</dbReference>
<dbReference type="GO" id="GO:1990504">
    <property type="term" value="P:dense core granule exocytosis"/>
    <property type="evidence" value="ECO:0007669"/>
    <property type="project" value="InterPro"/>
</dbReference>
<name>A0A7R9E6Q5_9NEOP</name>
<dbReference type="InterPro" id="IPR011993">
    <property type="entry name" value="PH-like_dom_sf"/>
</dbReference>
<evidence type="ECO:0000313" key="3">
    <source>
        <dbReference type="EMBL" id="CAD7428360.1"/>
    </source>
</evidence>
<organism evidence="3">
    <name type="scientific">Timema monikensis</name>
    <dbReference type="NCBI Taxonomy" id="170555"/>
    <lineage>
        <taxon>Eukaryota</taxon>
        <taxon>Metazoa</taxon>
        <taxon>Ecdysozoa</taxon>
        <taxon>Arthropoda</taxon>
        <taxon>Hexapoda</taxon>
        <taxon>Insecta</taxon>
        <taxon>Pterygota</taxon>
        <taxon>Neoptera</taxon>
        <taxon>Polyneoptera</taxon>
        <taxon>Phasmatodea</taxon>
        <taxon>Timematodea</taxon>
        <taxon>Timematoidea</taxon>
        <taxon>Timematidae</taxon>
        <taxon>Timema</taxon>
    </lineage>
</organism>
<evidence type="ECO:0000259" key="2">
    <source>
        <dbReference type="SMART" id="SM01145"/>
    </source>
</evidence>
<dbReference type="SMART" id="SM01145">
    <property type="entry name" value="DUF1041"/>
    <property type="match status" value="1"/>
</dbReference>
<reference evidence="3" key="1">
    <citation type="submission" date="2020-11" db="EMBL/GenBank/DDBJ databases">
        <authorList>
            <person name="Tran Van P."/>
        </authorList>
    </citation>
    <scope>NUCLEOTIDE SEQUENCE</scope>
</reference>
<feature type="region of interest" description="Disordered" evidence="1">
    <location>
        <begin position="476"/>
        <end position="513"/>
    </location>
</feature>
<dbReference type="Pfam" id="PF06292">
    <property type="entry name" value="MUN"/>
    <property type="match status" value="1"/>
</dbReference>
<dbReference type="GO" id="GO:0016079">
    <property type="term" value="P:synaptic vesicle exocytosis"/>
    <property type="evidence" value="ECO:0007669"/>
    <property type="project" value="InterPro"/>
</dbReference>
<gene>
    <name evidence="3" type="ORF">TMSB3V08_LOCUS5172</name>
</gene>
<dbReference type="InterPro" id="IPR033227">
    <property type="entry name" value="CAPS"/>
</dbReference>
<protein>
    <recommendedName>
        <fullName evidence="2">MUN domain-containing protein</fullName>
    </recommendedName>
</protein>
<dbReference type="Gene3D" id="2.30.29.30">
    <property type="entry name" value="Pleckstrin-homology domain (PH domain)/Phosphotyrosine-binding domain (PTB)"/>
    <property type="match status" value="1"/>
</dbReference>
<proteinExistence type="predicted"/>
<feature type="domain" description="MUN" evidence="2">
    <location>
        <begin position="271"/>
        <end position="426"/>
    </location>
</feature>